<dbReference type="Gene3D" id="1.25.10.10">
    <property type="entry name" value="Leucine-rich Repeat Variant"/>
    <property type="match status" value="1"/>
</dbReference>
<evidence type="ECO:0000256" key="5">
    <source>
        <dbReference type="ARBA" id="ARBA00045173"/>
    </source>
</evidence>
<dbReference type="EnsemblMetazoa" id="GAUT038538-RA">
    <property type="protein sequence ID" value="GAUT038538-PA"/>
    <property type="gene ID" value="GAUT038538"/>
</dbReference>
<reference evidence="7" key="1">
    <citation type="submission" date="2020-05" db="UniProtKB">
        <authorList>
            <consortium name="EnsemblMetazoa"/>
        </authorList>
    </citation>
    <scope>IDENTIFICATION</scope>
    <source>
        <strain evidence="7">TTRI</strain>
    </source>
</reference>
<dbReference type="SUPFAM" id="SSF48371">
    <property type="entry name" value="ARM repeat"/>
    <property type="match status" value="1"/>
</dbReference>
<dbReference type="InterPro" id="IPR016024">
    <property type="entry name" value="ARM-type_fold"/>
</dbReference>
<evidence type="ECO:0000256" key="4">
    <source>
        <dbReference type="ARBA" id="ARBA00023306"/>
    </source>
</evidence>
<evidence type="ECO:0000256" key="1">
    <source>
        <dbReference type="ARBA" id="ARBA00008384"/>
    </source>
</evidence>
<protein>
    <recommendedName>
        <fullName evidence="2">Ataxin-10</fullName>
    </recommendedName>
</protein>
<dbReference type="InterPro" id="IPR019156">
    <property type="entry name" value="Ataxin-10_domain"/>
</dbReference>
<dbReference type="InterPro" id="IPR011989">
    <property type="entry name" value="ARM-like"/>
</dbReference>
<proteinExistence type="inferred from homology"/>
<dbReference type="PANTHER" id="PTHR13255">
    <property type="entry name" value="ATAXIN-10"/>
    <property type="match status" value="1"/>
</dbReference>
<dbReference type="VEuPathDB" id="VectorBase:GAUT038538"/>
<comment type="similarity">
    <text evidence="1">Belongs to the ataxin-10 family.</text>
</comment>
<comment type="function">
    <text evidence="5">May play a role in the regulation of cytokinesis. May play a role in signaling by stimulating protein glycosylation. Induces neuritogenesis by activating the Ras-MAP kinase pathway and is necessary for the survival of cerebellar neurons. Does not appear to play a major role in ciliogenesis.</text>
</comment>
<dbReference type="InterPro" id="IPR051374">
    <property type="entry name" value="Ataxin-10/CTR86_families"/>
</dbReference>
<feature type="domain" description="Ataxin-10" evidence="6">
    <location>
        <begin position="333"/>
        <end position="419"/>
    </location>
</feature>
<dbReference type="GO" id="GO:0031175">
    <property type="term" value="P:neuron projection development"/>
    <property type="evidence" value="ECO:0007669"/>
    <property type="project" value="TreeGrafter"/>
</dbReference>
<keyword evidence="8" id="KW-1185">Reference proteome</keyword>
<sequence length="429" mass="49194">MCDSVKEVHAIVANLLPLERINQNNWEAALNNLKTLRNLCACGADCQIEIIGDKNLQEYLRLLLFSGEEQNSNNDFYKRLQLMAWQLMANSIVNNKKTQELLWQLYGDDILQQCNNKRQPLDPSTDIRLMIIYNILKLSLTDILLSREKILKACVAIWQNMIEQKCSLPIEFLHFILEDFLVTDARSTVRFYSQMVVEERLSFLDYLHNYLKQDSPNGLVHTFLLQDISKQFKMKSDCLLRVSSTQEVDNIKPQEVYNLLKCIASASGSENYAKFYSADHSLFLNISSLLRALAILSKGRSNDLYKPLNKLEEVAPSSKVSREYQCEITYELKTLLVRCIANLLYKNSTNQTYCRDTQLMPVLLECTNMDARNPLMKEWSVLAIRNACLGCPEIQQIIANLTQKGPASNDILKELNLEMGALRISPGKD</sequence>
<dbReference type="GO" id="GO:0051301">
    <property type="term" value="P:cell division"/>
    <property type="evidence" value="ECO:0007669"/>
    <property type="project" value="UniProtKB-KW"/>
</dbReference>
<keyword evidence="3" id="KW-0132">Cell division</keyword>
<evidence type="ECO:0000259" key="6">
    <source>
        <dbReference type="Pfam" id="PF09759"/>
    </source>
</evidence>
<evidence type="ECO:0000313" key="8">
    <source>
        <dbReference type="Proteomes" id="UP000078200"/>
    </source>
</evidence>
<dbReference type="AlphaFoldDB" id="A0A1A9VIG9"/>
<dbReference type="STRING" id="7395.A0A1A9VIG9"/>
<keyword evidence="4" id="KW-0131">Cell cycle</keyword>
<dbReference type="GO" id="GO:0005829">
    <property type="term" value="C:cytosol"/>
    <property type="evidence" value="ECO:0007669"/>
    <property type="project" value="TreeGrafter"/>
</dbReference>
<evidence type="ECO:0000256" key="2">
    <source>
        <dbReference type="ARBA" id="ARBA00018804"/>
    </source>
</evidence>
<organism evidence="7 8">
    <name type="scientific">Glossina austeni</name>
    <name type="common">Savannah tsetse fly</name>
    <dbReference type="NCBI Taxonomy" id="7395"/>
    <lineage>
        <taxon>Eukaryota</taxon>
        <taxon>Metazoa</taxon>
        <taxon>Ecdysozoa</taxon>
        <taxon>Arthropoda</taxon>
        <taxon>Hexapoda</taxon>
        <taxon>Insecta</taxon>
        <taxon>Pterygota</taxon>
        <taxon>Neoptera</taxon>
        <taxon>Endopterygota</taxon>
        <taxon>Diptera</taxon>
        <taxon>Brachycera</taxon>
        <taxon>Muscomorpha</taxon>
        <taxon>Hippoboscoidea</taxon>
        <taxon>Glossinidae</taxon>
        <taxon>Glossina</taxon>
    </lineage>
</organism>
<dbReference type="Pfam" id="PF09759">
    <property type="entry name" value="Atx10homo_assoc"/>
    <property type="match status" value="1"/>
</dbReference>
<dbReference type="Proteomes" id="UP000078200">
    <property type="component" value="Unassembled WGS sequence"/>
</dbReference>
<evidence type="ECO:0000256" key="3">
    <source>
        <dbReference type="ARBA" id="ARBA00022618"/>
    </source>
</evidence>
<name>A0A1A9VIG9_GLOAU</name>
<evidence type="ECO:0000313" key="7">
    <source>
        <dbReference type="EnsemblMetazoa" id="GAUT038538-PA"/>
    </source>
</evidence>
<accession>A0A1A9VIG9</accession>
<dbReference type="PANTHER" id="PTHR13255:SF0">
    <property type="entry name" value="ATAXIN-10"/>
    <property type="match status" value="1"/>
</dbReference>